<keyword evidence="4 8" id="KW-0274">FAD</keyword>
<dbReference type="InterPro" id="IPR000960">
    <property type="entry name" value="Flavin_mOase"/>
</dbReference>
<dbReference type="Gene3D" id="3.50.50.60">
    <property type="entry name" value="FAD/NAD(P)-binding domain"/>
    <property type="match status" value="2"/>
</dbReference>
<evidence type="ECO:0000256" key="3">
    <source>
        <dbReference type="ARBA" id="ARBA00022630"/>
    </source>
</evidence>
<dbReference type="InterPro" id="IPR036188">
    <property type="entry name" value="FAD/NAD-bd_sf"/>
</dbReference>
<evidence type="ECO:0000256" key="2">
    <source>
        <dbReference type="ARBA" id="ARBA00009183"/>
    </source>
</evidence>
<dbReference type="Proteomes" id="UP000242188">
    <property type="component" value="Unassembled WGS sequence"/>
</dbReference>
<dbReference type="InterPro" id="IPR050346">
    <property type="entry name" value="FMO-like"/>
</dbReference>
<dbReference type="EC" id="1.-.-.-" evidence="8"/>
<accession>A0A210QYM0</accession>
<evidence type="ECO:0000256" key="6">
    <source>
        <dbReference type="ARBA" id="ARBA00023002"/>
    </source>
</evidence>
<organism evidence="10 11">
    <name type="scientific">Mizuhopecten yessoensis</name>
    <name type="common">Japanese scallop</name>
    <name type="synonym">Patinopecten yessoensis</name>
    <dbReference type="NCBI Taxonomy" id="6573"/>
    <lineage>
        <taxon>Eukaryota</taxon>
        <taxon>Metazoa</taxon>
        <taxon>Spiralia</taxon>
        <taxon>Lophotrochozoa</taxon>
        <taxon>Mollusca</taxon>
        <taxon>Bivalvia</taxon>
        <taxon>Autobranchia</taxon>
        <taxon>Pteriomorphia</taxon>
        <taxon>Pectinida</taxon>
        <taxon>Pectinoidea</taxon>
        <taxon>Pectinidae</taxon>
        <taxon>Mizuhopecten</taxon>
    </lineage>
</organism>
<reference evidence="10 11" key="1">
    <citation type="journal article" date="2017" name="Nat. Ecol. Evol.">
        <title>Scallop genome provides insights into evolution of bilaterian karyotype and development.</title>
        <authorList>
            <person name="Wang S."/>
            <person name="Zhang J."/>
            <person name="Jiao W."/>
            <person name="Li J."/>
            <person name="Xun X."/>
            <person name="Sun Y."/>
            <person name="Guo X."/>
            <person name="Huan P."/>
            <person name="Dong B."/>
            <person name="Zhang L."/>
            <person name="Hu X."/>
            <person name="Sun X."/>
            <person name="Wang J."/>
            <person name="Zhao C."/>
            <person name="Wang Y."/>
            <person name="Wang D."/>
            <person name="Huang X."/>
            <person name="Wang R."/>
            <person name="Lv J."/>
            <person name="Li Y."/>
            <person name="Zhang Z."/>
            <person name="Liu B."/>
            <person name="Lu W."/>
            <person name="Hui Y."/>
            <person name="Liang J."/>
            <person name="Zhou Z."/>
            <person name="Hou R."/>
            <person name="Li X."/>
            <person name="Liu Y."/>
            <person name="Li H."/>
            <person name="Ning X."/>
            <person name="Lin Y."/>
            <person name="Zhao L."/>
            <person name="Xing Q."/>
            <person name="Dou J."/>
            <person name="Li Y."/>
            <person name="Mao J."/>
            <person name="Guo H."/>
            <person name="Dou H."/>
            <person name="Li T."/>
            <person name="Mu C."/>
            <person name="Jiang W."/>
            <person name="Fu Q."/>
            <person name="Fu X."/>
            <person name="Miao Y."/>
            <person name="Liu J."/>
            <person name="Yu Q."/>
            <person name="Li R."/>
            <person name="Liao H."/>
            <person name="Li X."/>
            <person name="Kong Y."/>
            <person name="Jiang Z."/>
            <person name="Chourrout D."/>
            <person name="Li R."/>
            <person name="Bao Z."/>
        </authorList>
    </citation>
    <scope>NUCLEOTIDE SEQUENCE [LARGE SCALE GENOMIC DNA]</scope>
    <source>
        <strain evidence="10 11">PY_sf001</strain>
    </source>
</reference>
<keyword evidence="6 8" id="KW-0560">Oxidoreductase</keyword>
<keyword evidence="3 8" id="KW-0285">Flavoprotein</keyword>
<evidence type="ECO:0000256" key="9">
    <source>
        <dbReference type="SAM" id="Coils"/>
    </source>
</evidence>
<protein>
    <recommendedName>
        <fullName evidence="8">Flavin-containing monooxygenase</fullName>
        <ecNumber evidence="8">1.-.-.-</ecNumber>
    </recommendedName>
</protein>
<feature type="coiled-coil region" evidence="9">
    <location>
        <begin position="366"/>
        <end position="393"/>
    </location>
</feature>
<name>A0A210QYM0_MIZYE</name>
<dbReference type="InterPro" id="IPR020946">
    <property type="entry name" value="Flavin_mOase-like"/>
</dbReference>
<evidence type="ECO:0000256" key="1">
    <source>
        <dbReference type="ARBA" id="ARBA00001974"/>
    </source>
</evidence>
<evidence type="ECO:0000256" key="4">
    <source>
        <dbReference type="ARBA" id="ARBA00022827"/>
    </source>
</evidence>
<dbReference type="OrthoDB" id="66881at2759"/>
<evidence type="ECO:0000256" key="7">
    <source>
        <dbReference type="ARBA" id="ARBA00023033"/>
    </source>
</evidence>
<proteinExistence type="inferred from homology"/>
<evidence type="ECO:0000256" key="8">
    <source>
        <dbReference type="RuleBase" id="RU361177"/>
    </source>
</evidence>
<dbReference type="PRINTS" id="PR00370">
    <property type="entry name" value="FMOXYGENASE"/>
</dbReference>
<dbReference type="GO" id="GO:0050660">
    <property type="term" value="F:flavin adenine dinucleotide binding"/>
    <property type="evidence" value="ECO:0007669"/>
    <property type="project" value="InterPro"/>
</dbReference>
<dbReference type="Pfam" id="PF00743">
    <property type="entry name" value="FMO-like"/>
    <property type="match status" value="2"/>
</dbReference>
<keyword evidence="7 8" id="KW-0503">Monooxygenase</keyword>
<comment type="cofactor">
    <cofactor evidence="1 8">
        <name>FAD</name>
        <dbReference type="ChEBI" id="CHEBI:57692"/>
    </cofactor>
</comment>
<comment type="caution">
    <text evidence="10">The sequence shown here is derived from an EMBL/GenBank/DDBJ whole genome shotgun (WGS) entry which is preliminary data.</text>
</comment>
<comment type="similarity">
    <text evidence="2 8">Belongs to the FMO family.</text>
</comment>
<dbReference type="SUPFAM" id="SSF51905">
    <property type="entry name" value="FAD/NAD(P)-binding domain"/>
    <property type="match status" value="2"/>
</dbReference>
<dbReference type="PANTHER" id="PTHR23023">
    <property type="entry name" value="DIMETHYLANILINE MONOOXYGENASE"/>
    <property type="match status" value="1"/>
</dbReference>
<dbReference type="FunFam" id="3.50.50.60:FF:000138">
    <property type="entry name" value="Flavin-containing monooxygenase"/>
    <property type="match status" value="1"/>
</dbReference>
<keyword evidence="9" id="KW-0175">Coiled coil</keyword>
<dbReference type="EMBL" id="NEDP02001206">
    <property type="protein sequence ID" value="OWF53840.1"/>
    <property type="molecule type" value="Genomic_DNA"/>
</dbReference>
<dbReference type="GO" id="GO:0004499">
    <property type="term" value="F:N,N-dimethylaniline monooxygenase activity"/>
    <property type="evidence" value="ECO:0007669"/>
    <property type="project" value="InterPro"/>
</dbReference>
<dbReference type="AlphaFoldDB" id="A0A210QYM0"/>
<dbReference type="GO" id="GO:0050661">
    <property type="term" value="F:NADP binding"/>
    <property type="evidence" value="ECO:0007669"/>
    <property type="project" value="InterPro"/>
</dbReference>
<evidence type="ECO:0000256" key="5">
    <source>
        <dbReference type="ARBA" id="ARBA00022857"/>
    </source>
</evidence>
<evidence type="ECO:0000313" key="10">
    <source>
        <dbReference type="EMBL" id="OWF53840.1"/>
    </source>
</evidence>
<gene>
    <name evidence="10" type="ORF">KP79_PYT22442</name>
</gene>
<keyword evidence="11" id="KW-1185">Reference proteome</keyword>
<keyword evidence="5" id="KW-0521">NADP</keyword>
<evidence type="ECO:0000313" key="11">
    <source>
        <dbReference type="Proteomes" id="UP000242188"/>
    </source>
</evidence>
<sequence>MDNDSERFEANWLRFAIERERIIRIPPDVIAEGRKRIAVIGAGISGLCSLKHLLEKPQFSPVVFEQNSKVGGVWYYTRNAFNDDGTPSHSGVYENLMTNGPKELMMFPGFPHDQKRDSYLHHKQMFDYIEQFTDFHEMKTYIKFNTVTTNIRPVKGDNNQINWNVTYCERHSPDVTETEIFDGVIVCNGHYAKGIIPDIEGINHFTGDVIHSKEYRRPDVYKGKRVLIIGASFSGMDISFDVAKTAKQVYMSHRHEAYKTELPSNVLQRLNVRQIAEGNKVVFKDGSEANIDSIILCTGYSYDFPFLADDVMQVRNERLTPLYKHLVHIKYPNLLFVGIPKCVSYFIQAHEQARAAVAILEGHIQLPSEQEMLKDAEEDFRQKKNEFNLTELQAHYMGKGDLQWRLNEAHAKLCGFDKLPQVFADMQCSVQKSRSADFGAFRKINYFFKDSKSFGIQKIN</sequence>